<sequence length="271" mass="29292">MLKILSVLTLSSLVVACATTQQGAGMPSAAPPSASSSAQAPTKAPSPLAAYEWDLANAYDAGGQAAAGWKLSGKPALRLNFENRNLSVKNLCNVVGAAYAIDGSNLRVERVISTMRACADNELMALERKVATQLPTAKSYSLKSGATPQLTVQFADGSRWELTGTPTASTQYGGPGERMFLEVAPERVACSNGVMKDAQCLRVRVVTYREDGVKHRVGAWENFYNEIEGYTHEPGIRNVLRVNRFVRQNVPADASRHVYVLDMVVESERAR</sequence>
<dbReference type="InterPro" id="IPR025485">
    <property type="entry name" value="DUF4377"/>
</dbReference>
<accession>A0ABV2QF65</accession>
<dbReference type="Pfam" id="PF03724">
    <property type="entry name" value="META"/>
    <property type="match status" value="1"/>
</dbReference>
<dbReference type="PANTHER" id="PTHR35535">
    <property type="entry name" value="HEAT SHOCK PROTEIN HSLJ"/>
    <property type="match status" value="1"/>
</dbReference>
<organism evidence="4 5">
    <name type="scientific">Ottowia thiooxydans</name>
    <dbReference type="NCBI Taxonomy" id="219182"/>
    <lineage>
        <taxon>Bacteria</taxon>
        <taxon>Pseudomonadati</taxon>
        <taxon>Pseudomonadota</taxon>
        <taxon>Betaproteobacteria</taxon>
        <taxon>Burkholderiales</taxon>
        <taxon>Comamonadaceae</taxon>
        <taxon>Ottowia</taxon>
    </lineage>
</organism>
<evidence type="ECO:0000259" key="2">
    <source>
        <dbReference type="Pfam" id="PF03724"/>
    </source>
</evidence>
<feature type="chain" id="PRO_5047536997" evidence="1">
    <location>
        <begin position="24"/>
        <end position="271"/>
    </location>
</feature>
<protein>
    <submittedName>
        <fullName evidence="4">Heat shock protein HslJ</fullName>
    </submittedName>
</protein>
<evidence type="ECO:0000259" key="3">
    <source>
        <dbReference type="Pfam" id="PF14302"/>
    </source>
</evidence>
<evidence type="ECO:0000313" key="4">
    <source>
        <dbReference type="EMBL" id="MET4579685.1"/>
    </source>
</evidence>
<feature type="domain" description="DUF4377" evidence="3">
    <location>
        <begin position="182"/>
        <end position="266"/>
    </location>
</feature>
<evidence type="ECO:0000313" key="5">
    <source>
        <dbReference type="Proteomes" id="UP001549320"/>
    </source>
</evidence>
<dbReference type="PROSITE" id="PS51257">
    <property type="entry name" value="PROKAR_LIPOPROTEIN"/>
    <property type="match status" value="1"/>
</dbReference>
<dbReference type="PANTHER" id="PTHR35535:SF1">
    <property type="entry name" value="HEAT SHOCK PROTEIN HSLJ"/>
    <property type="match status" value="1"/>
</dbReference>
<keyword evidence="5" id="KW-1185">Reference proteome</keyword>
<reference evidence="4 5" key="1">
    <citation type="submission" date="2024-06" db="EMBL/GenBank/DDBJ databases">
        <title>Sorghum-associated microbial communities from plants grown in Nebraska, USA.</title>
        <authorList>
            <person name="Schachtman D."/>
        </authorList>
    </citation>
    <scope>NUCLEOTIDE SEQUENCE [LARGE SCALE GENOMIC DNA]</scope>
    <source>
        <strain evidence="4 5">2709</strain>
    </source>
</reference>
<dbReference type="Proteomes" id="UP001549320">
    <property type="component" value="Unassembled WGS sequence"/>
</dbReference>
<dbReference type="InterPro" id="IPR053147">
    <property type="entry name" value="Hsp_HslJ-like"/>
</dbReference>
<proteinExistence type="predicted"/>
<comment type="caution">
    <text evidence="4">The sequence shown here is derived from an EMBL/GenBank/DDBJ whole genome shotgun (WGS) entry which is preliminary data.</text>
</comment>
<feature type="signal peptide" evidence="1">
    <location>
        <begin position="1"/>
        <end position="23"/>
    </location>
</feature>
<dbReference type="EMBL" id="JBEPSH010000011">
    <property type="protein sequence ID" value="MET4579685.1"/>
    <property type="molecule type" value="Genomic_DNA"/>
</dbReference>
<keyword evidence="4" id="KW-0346">Stress response</keyword>
<evidence type="ECO:0000256" key="1">
    <source>
        <dbReference type="SAM" id="SignalP"/>
    </source>
</evidence>
<gene>
    <name evidence="4" type="ORF">ABIE13_004822</name>
</gene>
<dbReference type="InterPro" id="IPR005184">
    <property type="entry name" value="DUF306_Meta_HslJ"/>
</dbReference>
<keyword evidence="1" id="KW-0732">Signal</keyword>
<name>A0ABV2QF65_9BURK</name>
<dbReference type="Gene3D" id="2.40.128.270">
    <property type="match status" value="1"/>
</dbReference>
<dbReference type="InterPro" id="IPR038670">
    <property type="entry name" value="HslJ-like_sf"/>
</dbReference>
<feature type="domain" description="DUF306" evidence="2">
    <location>
        <begin position="70"/>
        <end position="158"/>
    </location>
</feature>
<dbReference type="Pfam" id="PF14302">
    <property type="entry name" value="DUF4377"/>
    <property type="match status" value="1"/>
</dbReference>